<dbReference type="GO" id="GO:0003824">
    <property type="term" value="F:catalytic activity"/>
    <property type="evidence" value="ECO:0007669"/>
    <property type="project" value="InterPro"/>
</dbReference>
<organism evidence="7 8">
    <name type="scientific">Acidithiobacillus thiooxidans ATCC 19377</name>
    <dbReference type="NCBI Taxonomy" id="637390"/>
    <lineage>
        <taxon>Bacteria</taxon>
        <taxon>Pseudomonadati</taxon>
        <taxon>Pseudomonadota</taxon>
        <taxon>Acidithiobacillia</taxon>
        <taxon>Acidithiobacillales</taxon>
        <taxon>Acidithiobacillaceae</taxon>
        <taxon>Acidithiobacillus</taxon>
    </lineage>
</organism>
<dbReference type="InterPro" id="IPR014756">
    <property type="entry name" value="Ig_E-set"/>
</dbReference>
<evidence type="ECO:0000313" key="7">
    <source>
        <dbReference type="EMBL" id="TQN52279.1"/>
    </source>
</evidence>
<accession>A0A543Q7I4</accession>
<comment type="subcellular location">
    <subcellularLocation>
        <location evidence="1">Periplasm</location>
    </subcellularLocation>
</comment>
<evidence type="ECO:0000256" key="2">
    <source>
        <dbReference type="ARBA" id="ARBA00005001"/>
    </source>
</evidence>
<dbReference type="Gene3D" id="2.70.98.10">
    <property type="match status" value="1"/>
</dbReference>
<gene>
    <name evidence="7" type="primary">mdoG_1</name>
    <name evidence="7" type="ORF">DLNHIDIE_02167</name>
</gene>
<dbReference type="SUPFAM" id="SSF81296">
    <property type="entry name" value="E set domains"/>
    <property type="match status" value="1"/>
</dbReference>
<comment type="pathway">
    <text evidence="2">Glycan metabolism; osmoregulated periplasmic glucan (OPG) biosynthesis.</text>
</comment>
<dbReference type="EMBL" id="SZUV01000001">
    <property type="protein sequence ID" value="TQN52279.1"/>
    <property type="molecule type" value="Genomic_DNA"/>
</dbReference>
<protein>
    <submittedName>
        <fullName evidence="7">Glucans biosynthesis protein G</fullName>
    </submittedName>
</protein>
<comment type="similarity">
    <text evidence="3">Belongs to the OpgD/OpgG family.</text>
</comment>
<dbReference type="GO" id="GO:0030288">
    <property type="term" value="C:outer membrane-bounded periplasmic space"/>
    <property type="evidence" value="ECO:0007669"/>
    <property type="project" value="TreeGrafter"/>
</dbReference>
<evidence type="ECO:0000256" key="4">
    <source>
        <dbReference type="ARBA" id="ARBA00022729"/>
    </source>
</evidence>
<dbReference type="PANTHER" id="PTHR30504">
    <property type="entry name" value="GLUCANS BIOSYNTHESIS PROTEIN"/>
    <property type="match status" value="1"/>
</dbReference>
<evidence type="ECO:0000256" key="1">
    <source>
        <dbReference type="ARBA" id="ARBA00004418"/>
    </source>
</evidence>
<dbReference type="UniPathway" id="UPA00637"/>
<dbReference type="PIRSF" id="PIRSF006281">
    <property type="entry name" value="MdoG"/>
    <property type="match status" value="1"/>
</dbReference>
<keyword evidence="4" id="KW-0732">Signal</keyword>
<proteinExistence type="inferred from homology"/>
<feature type="domain" description="Glucan biosynthesis periplasmic MdoG C-terminal" evidence="6">
    <location>
        <begin position="37"/>
        <end position="507"/>
    </location>
</feature>
<keyword evidence="5" id="KW-0574">Periplasm</keyword>
<evidence type="ECO:0000259" key="6">
    <source>
        <dbReference type="Pfam" id="PF04349"/>
    </source>
</evidence>
<dbReference type="InterPro" id="IPR014718">
    <property type="entry name" value="GH-type_carb-bd"/>
</dbReference>
<sequence>MFIFVSKNKNPLFSYAVLGLGAIFALSGISTAFADPFSFANVQKSAQNLSRRAWKPRPISAGRYLRRLSPQAYGRILDVHPLWKGQDLPFEVVFYPLGHTFVHPVQMNVIQHGQSFPLPYSARLFATHGVVSQSQLPRKGGYAGFSLLYPLDTPPYHNEFVSFLGASYFRAVGKGAVYGTSARGLGIDTALPSGEIFPYFQEFWLQRPKLGARHMIIYALLNSPVITGAYRFTVIPGKSTRIRVRAVLYPRKKIKQLEIAPLSSMYWHGRGRGIRAGDWHPQQHDSSDLIMAARDGQWITRPLNNPLHIQVTCYLLNNPIGFGFFQQDRRFSNYEGLITQYQKRPSVWIHPLNHWGKGQVELVELPTNNRNTDNMVAFWVPAKPLRPGESLRVHYQIRFFRNDKQLPSGGHPVATFLGNDLHMKGAKTLVVDFAGDGLGHLPAQTPMHAHFTVGAGVHILHSSVQFSPLKHQWQVNAQILPARHHPRNIRLFLASKGKVLSDTWLYLLPPQKEAA</sequence>
<dbReference type="RefSeq" id="WP_142088516.1">
    <property type="nucleotide sequence ID" value="NZ_SZUV01000001.1"/>
</dbReference>
<reference evidence="7 8" key="1">
    <citation type="submission" date="2019-03" db="EMBL/GenBank/DDBJ databases">
        <title>New insights into Acidothiobacillus thiooxidans sulfur metabolism through coupled gene expression, solution geochemistry, microscopy and spectroscopy analyses.</title>
        <authorList>
            <person name="Camacho D."/>
            <person name="Frazao R."/>
            <person name="Fouillen A."/>
            <person name="Nanci A."/>
            <person name="Lang B.F."/>
            <person name="Apte S.C."/>
            <person name="Baron C."/>
            <person name="Warren L.A."/>
        </authorList>
    </citation>
    <scope>NUCLEOTIDE SEQUENCE [LARGE SCALE GENOMIC DNA]</scope>
    <source>
        <strain evidence="7 8">ATCC 19377</strain>
    </source>
</reference>
<dbReference type="GO" id="GO:0030246">
    <property type="term" value="F:carbohydrate binding"/>
    <property type="evidence" value="ECO:0007669"/>
    <property type="project" value="InterPro"/>
</dbReference>
<dbReference type="AlphaFoldDB" id="A0A543Q7I4"/>
<dbReference type="Gene3D" id="2.60.40.10">
    <property type="entry name" value="Immunoglobulins"/>
    <property type="match status" value="1"/>
</dbReference>
<dbReference type="InterPro" id="IPR013783">
    <property type="entry name" value="Ig-like_fold"/>
</dbReference>
<dbReference type="GO" id="GO:0051274">
    <property type="term" value="P:beta-glucan biosynthetic process"/>
    <property type="evidence" value="ECO:0007669"/>
    <property type="project" value="TreeGrafter"/>
</dbReference>
<comment type="caution">
    <text evidence="7">The sequence shown here is derived from an EMBL/GenBank/DDBJ whole genome shotgun (WGS) entry which is preliminary data.</text>
</comment>
<dbReference type="InterPro" id="IPR007444">
    <property type="entry name" value="Glucan_biosyn_MdoG_C"/>
</dbReference>
<dbReference type="Proteomes" id="UP000315403">
    <property type="component" value="Unassembled WGS sequence"/>
</dbReference>
<dbReference type="InterPro" id="IPR014438">
    <property type="entry name" value="Glucan_biosyn_MdoG/MdoD"/>
</dbReference>
<name>A0A543Q7I4_ACITH</name>
<evidence type="ECO:0000313" key="8">
    <source>
        <dbReference type="Proteomes" id="UP000315403"/>
    </source>
</evidence>
<dbReference type="InterPro" id="IPR011013">
    <property type="entry name" value="Gal_mutarotase_sf_dom"/>
</dbReference>
<evidence type="ECO:0000256" key="3">
    <source>
        <dbReference type="ARBA" id="ARBA00009284"/>
    </source>
</evidence>
<dbReference type="Pfam" id="PF04349">
    <property type="entry name" value="MdoG"/>
    <property type="match status" value="1"/>
</dbReference>
<dbReference type="SUPFAM" id="SSF74650">
    <property type="entry name" value="Galactose mutarotase-like"/>
    <property type="match status" value="1"/>
</dbReference>
<evidence type="ECO:0000256" key="5">
    <source>
        <dbReference type="ARBA" id="ARBA00022764"/>
    </source>
</evidence>
<dbReference type="PANTHER" id="PTHR30504:SF3">
    <property type="entry name" value="GLUCANS BIOSYNTHESIS PROTEIN D"/>
    <property type="match status" value="1"/>
</dbReference>